<dbReference type="SUPFAM" id="SSF49785">
    <property type="entry name" value="Galactose-binding domain-like"/>
    <property type="match status" value="1"/>
</dbReference>
<evidence type="ECO:0000256" key="1">
    <source>
        <dbReference type="ARBA" id="ARBA00007401"/>
    </source>
</evidence>
<evidence type="ECO:0000313" key="10">
    <source>
        <dbReference type="Proteomes" id="UP000001936"/>
    </source>
</evidence>
<dbReference type="Pfam" id="PF00703">
    <property type="entry name" value="Glyco_hydro_2"/>
    <property type="match status" value="1"/>
</dbReference>
<dbReference type="InterPro" id="IPR017853">
    <property type="entry name" value="GH"/>
</dbReference>
<dbReference type="RefSeq" id="WP_011426917.1">
    <property type="nucleotide sequence ID" value="NC_007761.1"/>
</dbReference>
<dbReference type="InterPro" id="IPR006102">
    <property type="entry name" value="Ig-like_GH2"/>
</dbReference>
<keyword evidence="2 4" id="KW-0378">Hydrolase</keyword>
<dbReference type="InterPro" id="IPR006104">
    <property type="entry name" value="Glyco_hydro_2_N"/>
</dbReference>
<evidence type="ECO:0000259" key="7">
    <source>
        <dbReference type="Pfam" id="PF02837"/>
    </source>
</evidence>
<dbReference type="InterPro" id="IPR006103">
    <property type="entry name" value="Glyco_hydro_2_cat"/>
</dbReference>
<dbReference type="AlphaFoldDB" id="Q2K3X6"/>
<dbReference type="SUPFAM" id="SSF49303">
    <property type="entry name" value="beta-Galactosidase/glucuronidase domain"/>
    <property type="match status" value="1"/>
</dbReference>
<sequence length="748" mass="83713">MRSVVSFNEGWSFHEGFGQRLLENFDAAKPVSLPHTAVELPFNYFDEKSYQRAFTYQKVLRWLPEFEGREVSLVFDAAMADSVVYLNGEEITAHKDGYTPFEARLTGKLLKGENLVTVKIDGSENPAIPPFGGRIDYLTYAGIYRDVWLKVTDPVSIRNLKIETADVLAPHKSASIRVDLANPEGRSFSATLTAALKQADGTVIATAATETIGNRTTLSLGGLTGITLWDITNPTLYEVTVELRTEHGSDRLSTRFGFRTAEFTPEGFLLNGKPLKLRGLNRHQAFPYVGYAAGRSAQERDADIMKSVLKCNIVRTSHYPQSKWFLDRCDAIGLLVFEEIPGWQHIGDADWQKESIENVRRMIERDWNHPSIIIWGVRINESQDSHDFYAETNRLARELDSTRQTGGVRYITESELLEDVYTMNDFILGNEELPGANRPRTVLRGQQENTGLSRKVPYLITEFNGHMHPTKIYDQEQRQAEHVRRHLEVLNAAYGDPDISGAIGWCMFDYNTHKDFGSGDRVCYHGVMDMFREPKFAAYAYISQCEPSEEIVMKPVTFWARGERNIGGVLPLIILTNCDEVELQYGALSKRVGPDRENYPHLPHPPVVLDHRHFTADELGTWGLEWIDGALTGFIAGEAVVSLNLAADPLPTTLEMVADSSTLKTRERDSTRVIIRALDQCGQRLPFMNDSISLKVHGPARIVGPTNVPLQGGTSGFWLEATGLVGEITVEAVSSRFAPVTLNVTAVA</sequence>
<dbReference type="PRINTS" id="PR00132">
    <property type="entry name" value="GLHYDRLASE2"/>
</dbReference>
<dbReference type="GO" id="GO:0005975">
    <property type="term" value="P:carbohydrate metabolic process"/>
    <property type="evidence" value="ECO:0007669"/>
    <property type="project" value="InterPro"/>
</dbReference>
<dbReference type="SUPFAM" id="SSF51445">
    <property type="entry name" value="(Trans)glycosidases"/>
    <property type="match status" value="1"/>
</dbReference>
<dbReference type="InterPro" id="IPR013783">
    <property type="entry name" value="Ig-like_fold"/>
</dbReference>
<dbReference type="InterPro" id="IPR008979">
    <property type="entry name" value="Galactose-bd-like_sf"/>
</dbReference>
<dbReference type="InterPro" id="IPR023230">
    <property type="entry name" value="Glyco_hydro_2_CS"/>
</dbReference>
<dbReference type="InterPro" id="IPR036156">
    <property type="entry name" value="Beta-gal/glucu_dom_sf"/>
</dbReference>
<name>Q2K3X6_RHIEC</name>
<evidence type="ECO:0000259" key="5">
    <source>
        <dbReference type="Pfam" id="PF00703"/>
    </source>
</evidence>
<proteinExistence type="inferred from homology"/>
<dbReference type="EC" id="3.2.1.23" evidence="9"/>
<feature type="domain" description="Glycoside hydrolase family 2 immunoglobulin-like beta-sandwich" evidence="5">
    <location>
        <begin position="156"/>
        <end position="259"/>
    </location>
</feature>
<dbReference type="Pfam" id="PF02837">
    <property type="entry name" value="Glyco_hydro_2_N"/>
    <property type="match status" value="1"/>
</dbReference>
<evidence type="ECO:0000256" key="4">
    <source>
        <dbReference type="RuleBase" id="RU361154"/>
    </source>
</evidence>
<feature type="domain" description="Glycoside hydrolase family 2 catalytic" evidence="6">
    <location>
        <begin position="266"/>
        <end position="541"/>
    </location>
</feature>
<dbReference type="Pfam" id="PF02836">
    <property type="entry name" value="Glyco_hydro_2_C"/>
    <property type="match status" value="1"/>
</dbReference>
<evidence type="ECO:0000256" key="3">
    <source>
        <dbReference type="ARBA" id="ARBA00023295"/>
    </source>
</evidence>
<dbReference type="GO" id="GO:0004565">
    <property type="term" value="F:beta-galactosidase activity"/>
    <property type="evidence" value="ECO:0007669"/>
    <property type="project" value="UniProtKB-EC"/>
</dbReference>
<dbReference type="EMBL" id="CP000133">
    <property type="protein sequence ID" value="ABC92460.1"/>
    <property type="molecule type" value="Genomic_DNA"/>
</dbReference>
<evidence type="ECO:0000313" key="9">
    <source>
        <dbReference type="EMBL" id="ABC92460.1"/>
    </source>
</evidence>
<dbReference type="KEGG" id="ret:RHE_CH03705"/>
<dbReference type="Proteomes" id="UP000001936">
    <property type="component" value="Chromosome"/>
</dbReference>
<gene>
    <name evidence="9" type="primary">lacZ2</name>
    <name evidence="9" type="ordered locus">RHE_CH03705</name>
</gene>
<dbReference type="eggNOG" id="COG3250">
    <property type="taxonomic scope" value="Bacteria"/>
</dbReference>
<comment type="similarity">
    <text evidence="1 4">Belongs to the glycosyl hydrolase 2 family.</text>
</comment>
<evidence type="ECO:0000259" key="8">
    <source>
        <dbReference type="Pfam" id="PF18565"/>
    </source>
</evidence>
<dbReference type="PANTHER" id="PTHR42732">
    <property type="entry name" value="BETA-GALACTOSIDASE"/>
    <property type="match status" value="1"/>
</dbReference>
<accession>Q2K3X6</accession>
<dbReference type="InterPro" id="IPR023232">
    <property type="entry name" value="Glyco_hydro_2_AS"/>
</dbReference>
<dbReference type="InterPro" id="IPR040605">
    <property type="entry name" value="Glyco_hydro2_dom5"/>
</dbReference>
<reference evidence="9 10" key="1">
    <citation type="journal article" date="2006" name="Proc. Natl. Acad. Sci. U.S.A.">
        <title>The partitioned Rhizobium etli genome: genetic and metabolic redundancy in seven interacting replicons.</title>
        <authorList>
            <person name="Gonzalez V."/>
            <person name="Santamaria R.I."/>
            <person name="Bustos P."/>
            <person name="Hernandez-Gonzalez I."/>
            <person name="Medrano-Soto A."/>
            <person name="Moreno-Hagelsieb G."/>
            <person name="Janga S.C."/>
            <person name="Ramirez M.A."/>
            <person name="Jimenez-Jacinto V."/>
            <person name="Collado-Vides J."/>
            <person name="Davila G."/>
        </authorList>
    </citation>
    <scope>NUCLEOTIDE SEQUENCE [LARGE SCALE GENOMIC DNA]</scope>
    <source>
        <strain evidence="10">ATCC 51251 / DSM 11541 / JCM 21823 / NBRC 15573 / CFN 42</strain>
    </source>
</reference>
<dbReference type="PANTHER" id="PTHR42732:SF1">
    <property type="entry name" value="BETA-MANNOSIDASE"/>
    <property type="match status" value="1"/>
</dbReference>
<dbReference type="InterPro" id="IPR006101">
    <property type="entry name" value="Glyco_hydro_2"/>
</dbReference>
<dbReference type="Gene3D" id="2.60.120.260">
    <property type="entry name" value="Galactose-binding domain-like"/>
    <property type="match status" value="1"/>
</dbReference>
<feature type="domain" description="Glycosyl hydrolases family 2 sugar binding" evidence="7">
    <location>
        <begin position="43"/>
        <end position="149"/>
    </location>
</feature>
<organism evidence="9 10">
    <name type="scientific">Rhizobium etli (strain ATCC 51251 / DSM 11541 / JCM 21823 / NBRC 15573 / CFN 42)</name>
    <dbReference type="NCBI Taxonomy" id="347834"/>
    <lineage>
        <taxon>Bacteria</taxon>
        <taxon>Pseudomonadati</taxon>
        <taxon>Pseudomonadota</taxon>
        <taxon>Alphaproteobacteria</taxon>
        <taxon>Hyphomicrobiales</taxon>
        <taxon>Rhizobiaceae</taxon>
        <taxon>Rhizobium/Agrobacterium group</taxon>
        <taxon>Rhizobium</taxon>
    </lineage>
</organism>
<evidence type="ECO:0000259" key="6">
    <source>
        <dbReference type="Pfam" id="PF02836"/>
    </source>
</evidence>
<evidence type="ECO:0000256" key="2">
    <source>
        <dbReference type="ARBA" id="ARBA00022801"/>
    </source>
</evidence>
<dbReference type="InterPro" id="IPR051913">
    <property type="entry name" value="GH2_Domain-Containing"/>
</dbReference>
<protein>
    <submittedName>
        <fullName evidence="9">Beta-D-galactosidase protein</fullName>
        <ecNumber evidence="9">3.2.1.23</ecNumber>
    </submittedName>
</protein>
<dbReference type="Gene3D" id="3.20.20.80">
    <property type="entry name" value="Glycosidases"/>
    <property type="match status" value="1"/>
</dbReference>
<keyword evidence="10" id="KW-1185">Reference proteome</keyword>
<feature type="domain" description="Glycoside hydrolase family 2" evidence="8">
    <location>
        <begin position="654"/>
        <end position="740"/>
    </location>
</feature>
<dbReference type="Gene3D" id="2.60.40.10">
    <property type="entry name" value="Immunoglobulins"/>
    <property type="match status" value="2"/>
</dbReference>
<keyword evidence="3 4" id="KW-0326">Glycosidase</keyword>
<dbReference type="Pfam" id="PF18565">
    <property type="entry name" value="Glyco_hydro2_C5"/>
    <property type="match status" value="1"/>
</dbReference>
<dbReference type="CAZy" id="GH2">
    <property type="family name" value="Glycoside Hydrolase Family 2"/>
</dbReference>
<dbReference type="PROSITE" id="PS00719">
    <property type="entry name" value="GLYCOSYL_HYDROL_F2_1"/>
    <property type="match status" value="1"/>
</dbReference>
<dbReference type="HOGENOM" id="CLU_006501_5_1_5"/>
<dbReference type="PROSITE" id="PS00608">
    <property type="entry name" value="GLYCOSYL_HYDROL_F2_2"/>
    <property type="match status" value="1"/>
</dbReference>
<dbReference type="OrthoDB" id="9758603at2"/>